<sequence length="77" mass="8641">MNGVFDQMPVITILGNETLTIENFLNIIEYNDETIRLKLKIGIVAITGRQLEAKNMTQDQITIKGYIEGINFIKLGG</sequence>
<accession>A0ACC8XAE8</accession>
<dbReference type="Proteomes" id="UP000188605">
    <property type="component" value="Unassembled WGS sequence"/>
</dbReference>
<evidence type="ECO:0000313" key="1">
    <source>
        <dbReference type="EMBL" id="ONI39192.1"/>
    </source>
</evidence>
<organism evidence="1 2">
    <name type="scientific">Candidatus Epulonipiscium fishelsonii</name>
    <dbReference type="NCBI Taxonomy" id="77094"/>
    <lineage>
        <taxon>Bacteria</taxon>
        <taxon>Bacillati</taxon>
        <taxon>Bacillota</taxon>
        <taxon>Clostridia</taxon>
        <taxon>Lachnospirales</taxon>
        <taxon>Lachnospiraceae</taxon>
        <taxon>Candidatus Epulonipiscium</taxon>
    </lineage>
</organism>
<proteinExistence type="predicted"/>
<name>A0ACC8XAE8_9FIRM</name>
<keyword evidence="2" id="KW-1185">Reference proteome</keyword>
<gene>
    <name evidence="1" type="ORF">AN396_09020</name>
</gene>
<protein>
    <submittedName>
        <fullName evidence="1">Uncharacterized protein</fullName>
    </submittedName>
</protein>
<reference evidence="1" key="1">
    <citation type="submission" date="2016-08" db="EMBL/GenBank/DDBJ databases">
        <authorList>
            <person name="Ngugi D.K."/>
            <person name="Miyake S."/>
            <person name="Stingl U."/>
        </authorList>
    </citation>
    <scope>NUCLEOTIDE SEQUENCE</scope>
    <source>
        <strain evidence="1">SCG-B11WGA-EpuloA1</strain>
    </source>
</reference>
<evidence type="ECO:0000313" key="2">
    <source>
        <dbReference type="Proteomes" id="UP000188605"/>
    </source>
</evidence>
<comment type="caution">
    <text evidence="1">The sequence shown here is derived from an EMBL/GenBank/DDBJ whole genome shotgun (WGS) entry which is preliminary data.</text>
</comment>
<dbReference type="EMBL" id="LJDB01000070">
    <property type="protein sequence ID" value="ONI39192.1"/>
    <property type="molecule type" value="Genomic_DNA"/>
</dbReference>